<dbReference type="GO" id="GO:0046872">
    <property type="term" value="F:metal ion binding"/>
    <property type="evidence" value="ECO:0007669"/>
    <property type="project" value="UniProtKB-KW"/>
</dbReference>
<keyword evidence="5" id="KW-0479">Metal-binding</keyword>
<accession>A0A8C6TD62</accession>
<protein>
    <recommendedName>
        <fullName evidence="8">Globin domain-containing protein</fullName>
    </recommendedName>
</protein>
<evidence type="ECO:0000313" key="9">
    <source>
        <dbReference type="Ensembl" id="ENSNMLP00000017878.1"/>
    </source>
</evidence>
<evidence type="ECO:0000256" key="5">
    <source>
        <dbReference type="ARBA" id="ARBA00022723"/>
    </source>
</evidence>
<dbReference type="GO" id="GO:0072562">
    <property type="term" value="C:blood microparticle"/>
    <property type="evidence" value="ECO:0007669"/>
    <property type="project" value="TreeGrafter"/>
</dbReference>
<evidence type="ECO:0000256" key="1">
    <source>
        <dbReference type="ARBA" id="ARBA00008705"/>
    </source>
</evidence>
<dbReference type="InterPro" id="IPR000971">
    <property type="entry name" value="Globin"/>
</dbReference>
<dbReference type="Ensembl" id="ENSNMLT00000020104.1">
    <property type="protein sequence ID" value="ENSNMLP00000017878.1"/>
    <property type="gene ID" value="ENSNMLG00000011801.1"/>
</dbReference>
<dbReference type="FunFam" id="1.10.490.10:FF:000002">
    <property type="entry name" value="Hemoglobin subunit alpha"/>
    <property type="match status" value="1"/>
</dbReference>
<comment type="similarity">
    <text evidence="1 7">Belongs to the globin family.</text>
</comment>
<dbReference type="InterPro" id="IPR012292">
    <property type="entry name" value="Globin/Proto"/>
</dbReference>
<keyword evidence="10" id="KW-1185">Reference proteome</keyword>
<dbReference type="InterPro" id="IPR050056">
    <property type="entry name" value="Hemoglobin_oxygen_transport"/>
</dbReference>
<evidence type="ECO:0000256" key="2">
    <source>
        <dbReference type="ARBA" id="ARBA00022448"/>
    </source>
</evidence>
<dbReference type="SUPFAM" id="SSF46458">
    <property type="entry name" value="Globin-like"/>
    <property type="match status" value="1"/>
</dbReference>
<reference evidence="9" key="1">
    <citation type="submission" date="2025-08" db="UniProtKB">
        <authorList>
            <consortium name="Ensembl"/>
        </authorList>
    </citation>
    <scope>IDENTIFICATION</scope>
</reference>
<sequence>MQQQLQTAKMTSLTAKDKDRVRTFWKLAGPVSDDIGRDALARLVAVYPQTKGYFSHWSDVSPSSPQVARHGQTIMKAVNDAVAQIDDLKGGLLPLSELHAYTLRVDPSNFKLLAHCLMVVLAAMFPDEFTPEIHMAMDKFMAAVSLALSEKYR</sequence>
<evidence type="ECO:0000256" key="7">
    <source>
        <dbReference type="RuleBase" id="RU000356"/>
    </source>
</evidence>
<name>A0A8C6TD62_9GOBI</name>
<dbReference type="GO" id="GO:0042744">
    <property type="term" value="P:hydrogen peroxide catabolic process"/>
    <property type="evidence" value="ECO:0007669"/>
    <property type="project" value="TreeGrafter"/>
</dbReference>
<dbReference type="AlphaFoldDB" id="A0A8C6TD62"/>
<dbReference type="GO" id="GO:0031838">
    <property type="term" value="C:haptoglobin-hemoglobin complex"/>
    <property type="evidence" value="ECO:0007669"/>
    <property type="project" value="TreeGrafter"/>
</dbReference>
<dbReference type="GO" id="GO:0004601">
    <property type="term" value="F:peroxidase activity"/>
    <property type="evidence" value="ECO:0007669"/>
    <property type="project" value="TreeGrafter"/>
</dbReference>
<dbReference type="GO" id="GO:0020037">
    <property type="term" value="F:heme binding"/>
    <property type="evidence" value="ECO:0007669"/>
    <property type="project" value="InterPro"/>
</dbReference>
<dbReference type="InterPro" id="IPR009050">
    <property type="entry name" value="Globin-like_sf"/>
</dbReference>
<organism evidence="9 10">
    <name type="scientific">Neogobius melanostomus</name>
    <name type="common">round goby</name>
    <dbReference type="NCBI Taxonomy" id="47308"/>
    <lineage>
        <taxon>Eukaryota</taxon>
        <taxon>Metazoa</taxon>
        <taxon>Chordata</taxon>
        <taxon>Craniata</taxon>
        <taxon>Vertebrata</taxon>
        <taxon>Euteleostomi</taxon>
        <taxon>Actinopterygii</taxon>
        <taxon>Neopterygii</taxon>
        <taxon>Teleostei</taxon>
        <taxon>Neoteleostei</taxon>
        <taxon>Acanthomorphata</taxon>
        <taxon>Gobiaria</taxon>
        <taxon>Gobiiformes</taxon>
        <taxon>Gobioidei</taxon>
        <taxon>Gobiidae</taxon>
        <taxon>Benthophilinae</taxon>
        <taxon>Neogobiini</taxon>
        <taxon>Neogobius</taxon>
    </lineage>
</organism>
<dbReference type="GO" id="GO:0005833">
    <property type="term" value="C:hemoglobin complex"/>
    <property type="evidence" value="ECO:0007669"/>
    <property type="project" value="InterPro"/>
</dbReference>
<evidence type="ECO:0000256" key="4">
    <source>
        <dbReference type="ARBA" id="ARBA00022621"/>
    </source>
</evidence>
<dbReference type="GO" id="GO:0031720">
    <property type="term" value="F:haptoglobin binding"/>
    <property type="evidence" value="ECO:0007669"/>
    <property type="project" value="TreeGrafter"/>
</dbReference>
<dbReference type="InterPro" id="IPR002338">
    <property type="entry name" value="Hemoglobin_a-typ"/>
</dbReference>
<reference evidence="9" key="2">
    <citation type="submission" date="2025-09" db="UniProtKB">
        <authorList>
            <consortium name="Ensembl"/>
        </authorList>
    </citation>
    <scope>IDENTIFICATION</scope>
</reference>
<dbReference type="GO" id="GO:0043177">
    <property type="term" value="F:organic acid binding"/>
    <property type="evidence" value="ECO:0007669"/>
    <property type="project" value="TreeGrafter"/>
</dbReference>
<evidence type="ECO:0000256" key="6">
    <source>
        <dbReference type="ARBA" id="ARBA00023004"/>
    </source>
</evidence>
<dbReference type="Gene3D" id="1.10.490.10">
    <property type="entry name" value="Globins"/>
    <property type="match status" value="1"/>
</dbReference>
<dbReference type="GO" id="GO:0005344">
    <property type="term" value="F:oxygen carrier activity"/>
    <property type="evidence" value="ECO:0007669"/>
    <property type="project" value="UniProtKB-KW"/>
</dbReference>
<evidence type="ECO:0000256" key="3">
    <source>
        <dbReference type="ARBA" id="ARBA00022617"/>
    </source>
</evidence>
<feature type="domain" description="Globin" evidence="8">
    <location>
        <begin position="12"/>
        <end position="153"/>
    </location>
</feature>
<evidence type="ECO:0000313" key="10">
    <source>
        <dbReference type="Proteomes" id="UP000694523"/>
    </source>
</evidence>
<evidence type="ECO:0000259" key="8">
    <source>
        <dbReference type="PROSITE" id="PS01033"/>
    </source>
</evidence>
<dbReference type="GO" id="GO:0019825">
    <property type="term" value="F:oxygen binding"/>
    <property type="evidence" value="ECO:0007669"/>
    <property type="project" value="InterPro"/>
</dbReference>
<dbReference type="PROSITE" id="PS01033">
    <property type="entry name" value="GLOBIN"/>
    <property type="match status" value="1"/>
</dbReference>
<dbReference type="PRINTS" id="PR00612">
    <property type="entry name" value="ALPHAHAEM"/>
</dbReference>
<dbReference type="PANTHER" id="PTHR11442:SF41">
    <property type="entry name" value="HEMOGLOBIN SUBUNIT ZETA"/>
    <property type="match status" value="1"/>
</dbReference>
<dbReference type="Proteomes" id="UP000694523">
    <property type="component" value="Unplaced"/>
</dbReference>
<dbReference type="CDD" id="cd08927">
    <property type="entry name" value="Hb-alpha-like"/>
    <property type="match status" value="1"/>
</dbReference>
<keyword evidence="6" id="KW-0408">Iron</keyword>
<keyword evidence="3 7" id="KW-0349">Heme</keyword>
<dbReference type="Pfam" id="PF00042">
    <property type="entry name" value="Globin"/>
    <property type="match status" value="1"/>
</dbReference>
<proteinExistence type="inferred from homology"/>
<dbReference type="PANTHER" id="PTHR11442">
    <property type="entry name" value="HEMOGLOBIN FAMILY MEMBER"/>
    <property type="match status" value="1"/>
</dbReference>
<keyword evidence="4 7" id="KW-0561">Oxygen transport</keyword>
<keyword evidence="2 7" id="KW-0813">Transport</keyword>